<dbReference type="CDD" id="cd18614">
    <property type="entry name" value="GH130"/>
    <property type="match status" value="1"/>
</dbReference>
<dbReference type="SUPFAM" id="SSF75005">
    <property type="entry name" value="Arabinanase/levansucrase/invertase"/>
    <property type="match status" value="1"/>
</dbReference>
<dbReference type="Proteomes" id="UP000231382">
    <property type="component" value="Unassembled WGS sequence"/>
</dbReference>
<accession>A0A2H0W6I4</accession>
<evidence type="ECO:0000313" key="4">
    <source>
        <dbReference type="EMBL" id="PIS07686.1"/>
    </source>
</evidence>
<dbReference type="PANTHER" id="PTHR34106:SF5">
    <property type="entry name" value="GLYCOSIDASE"/>
    <property type="match status" value="1"/>
</dbReference>
<keyword evidence="1" id="KW-0328">Glycosyltransferase</keyword>
<evidence type="ECO:0000256" key="1">
    <source>
        <dbReference type="ARBA" id="ARBA00022676"/>
    </source>
</evidence>
<organism evidence="4 5">
    <name type="scientific">Candidatus Berkelbacteria bacterium CG10_big_fil_rev_8_21_14_0_10_43_13</name>
    <dbReference type="NCBI Taxonomy" id="1974514"/>
    <lineage>
        <taxon>Bacteria</taxon>
        <taxon>Candidatus Berkelbacteria</taxon>
    </lineage>
</organism>
<dbReference type="GO" id="GO:0016757">
    <property type="term" value="F:glycosyltransferase activity"/>
    <property type="evidence" value="ECO:0007669"/>
    <property type="project" value="UniProtKB-KW"/>
</dbReference>
<evidence type="ECO:0000256" key="3">
    <source>
        <dbReference type="ARBA" id="ARBA00024356"/>
    </source>
</evidence>
<comment type="similarity">
    <text evidence="3">Belongs to the glycosyl hydrolase 130 family.</text>
</comment>
<proteinExistence type="inferred from homology"/>
<dbReference type="AlphaFoldDB" id="A0A2H0W6I4"/>
<gene>
    <name evidence="4" type="ORF">COT78_02300</name>
</gene>
<name>A0A2H0W6I4_9BACT</name>
<dbReference type="InterPro" id="IPR023296">
    <property type="entry name" value="Glyco_hydro_beta-prop_sf"/>
</dbReference>
<reference evidence="5" key="1">
    <citation type="submission" date="2017-09" db="EMBL/GenBank/DDBJ databases">
        <title>Depth-based differentiation of microbial function through sediment-hosted aquifers and enrichment of novel symbionts in the deep terrestrial subsurface.</title>
        <authorList>
            <person name="Probst A.J."/>
            <person name="Ladd B."/>
            <person name="Jarett J.K."/>
            <person name="Geller-Mcgrath D.E."/>
            <person name="Sieber C.M.K."/>
            <person name="Emerson J.B."/>
            <person name="Anantharaman K."/>
            <person name="Thomas B.C."/>
            <person name="Malmstrom R."/>
            <person name="Stieglmeier M."/>
            <person name="Klingl A."/>
            <person name="Woyke T."/>
            <person name="Ryan C.M."/>
            <person name="Banfield J.F."/>
        </authorList>
    </citation>
    <scope>NUCLEOTIDE SEQUENCE [LARGE SCALE GENOMIC DNA]</scope>
</reference>
<protein>
    <submittedName>
        <fullName evidence="4">Pesticidal protein Cry7Aa</fullName>
    </submittedName>
</protein>
<dbReference type="Pfam" id="PF04041">
    <property type="entry name" value="Glyco_hydro_130"/>
    <property type="match status" value="1"/>
</dbReference>
<comment type="caution">
    <text evidence="4">The sequence shown here is derived from an EMBL/GenBank/DDBJ whole genome shotgun (WGS) entry which is preliminary data.</text>
</comment>
<dbReference type="PANTHER" id="PTHR34106">
    <property type="entry name" value="GLYCOSIDASE"/>
    <property type="match status" value="1"/>
</dbReference>
<dbReference type="PIRSF" id="PIRSF016202">
    <property type="entry name" value="PH1107"/>
    <property type="match status" value="1"/>
</dbReference>
<evidence type="ECO:0000313" key="5">
    <source>
        <dbReference type="Proteomes" id="UP000231382"/>
    </source>
</evidence>
<sequence>MIEIKNEGVILRGEYGFEKNGVFNPSCVSVGDEVWMYYRAVDKNKISSIGFCRLKKNEVVERFDQPILVPEHYYEKSGIEDPRITKIDETYYLFYCAYDGVNARIAYATTKKLPHFVKQGLIMPDLTYKEAGELLKKNKSLSSKYAAFEQIYEHNRGENVLLWEKDAFLFPEKTDGKFTLCHRVLPGIQIVFFKDFSELTADFWQKYFSRLEDYDVIEPSFEYDSWNVGGGCPPLKTAAGWLLIYHTVENVPETGRVYHASAALLDLDNPLRVIARLDKPLFSPTSKYEKEGVVDNVVFPTSALVENGRLYIYYGGGDNVIALKSIDLDLLIETLLKNQSNQKTTT</sequence>
<evidence type="ECO:0000256" key="2">
    <source>
        <dbReference type="ARBA" id="ARBA00022679"/>
    </source>
</evidence>
<dbReference type="EMBL" id="PEZW01000016">
    <property type="protein sequence ID" value="PIS07686.1"/>
    <property type="molecule type" value="Genomic_DNA"/>
</dbReference>
<dbReference type="InterPro" id="IPR007184">
    <property type="entry name" value="Mannoside_phosphorylase"/>
</dbReference>
<dbReference type="Gene3D" id="2.115.10.20">
    <property type="entry name" value="Glycosyl hydrolase domain, family 43"/>
    <property type="match status" value="1"/>
</dbReference>
<keyword evidence="2" id="KW-0808">Transferase</keyword>